<dbReference type="Pfam" id="PF13174">
    <property type="entry name" value="TPR_6"/>
    <property type="match status" value="1"/>
</dbReference>
<keyword evidence="2" id="KW-0732">Signal</keyword>
<evidence type="ECO:0000313" key="4">
    <source>
        <dbReference type="Proteomes" id="UP000501534"/>
    </source>
</evidence>
<evidence type="ECO:0000313" key="3">
    <source>
        <dbReference type="EMBL" id="QJR09481.1"/>
    </source>
</evidence>
<dbReference type="InterPro" id="IPR019734">
    <property type="entry name" value="TPR_rpt"/>
</dbReference>
<keyword evidence="4" id="KW-1185">Reference proteome</keyword>
<feature type="signal peptide" evidence="2">
    <location>
        <begin position="1"/>
        <end position="21"/>
    </location>
</feature>
<feature type="repeat" description="TPR" evidence="1">
    <location>
        <begin position="67"/>
        <end position="100"/>
    </location>
</feature>
<dbReference type="Proteomes" id="UP000501534">
    <property type="component" value="Chromosome"/>
</dbReference>
<dbReference type="InterPro" id="IPR011990">
    <property type="entry name" value="TPR-like_helical_dom_sf"/>
</dbReference>
<name>A0A6M4GQG9_9PROT</name>
<evidence type="ECO:0000256" key="2">
    <source>
        <dbReference type="SAM" id="SignalP"/>
    </source>
</evidence>
<feature type="chain" id="PRO_5026816103" evidence="2">
    <location>
        <begin position="22"/>
        <end position="156"/>
    </location>
</feature>
<dbReference type="Gene3D" id="1.25.40.10">
    <property type="entry name" value="Tetratricopeptide repeat domain"/>
    <property type="match status" value="1"/>
</dbReference>
<reference evidence="3 4" key="1">
    <citation type="submission" date="2020-04" db="EMBL/GenBank/DDBJ databases">
        <title>Usitatibacter rugosus gen. nov., sp. nov. and Usitatibacter palustris sp. nov., novel members of Usitatibacteraceae fam. nov. within the order Nitrosomonadales isolated from soil.</title>
        <authorList>
            <person name="Huber K.J."/>
            <person name="Neumann-Schaal M."/>
            <person name="Geppert A."/>
            <person name="Luckner M."/>
            <person name="Wanner G."/>
            <person name="Overmann J."/>
        </authorList>
    </citation>
    <scope>NUCLEOTIDE SEQUENCE [LARGE SCALE GENOMIC DNA]</scope>
    <source>
        <strain evidence="3 4">0125_3</strain>
    </source>
</reference>
<dbReference type="EMBL" id="CP053069">
    <property type="protein sequence ID" value="QJR09481.1"/>
    <property type="molecule type" value="Genomic_DNA"/>
</dbReference>
<dbReference type="SUPFAM" id="SSF48452">
    <property type="entry name" value="TPR-like"/>
    <property type="match status" value="1"/>
</dbReference>
<accession>A0A6M4GQG9</accession>
<sequence>MKLAAALILAFAAALPAVAFADATESQPRALDTANDYDAAKKAIDRKDWKSAITSLEAAARRDSKDADIQNLLGYSYRKSGNLDMAFKHYANALQLNPQHKGAHEYVGEAYLMANKPDKAKEHLAKLVQLCPQGCEERDDLAKAVAEYEKRKTTAR</sequence>
<dbReference type="KEGG" id="uru:DSM104443_00525"/>
<keyword evidence="1" id="KW-0802">TPR repeat</keyword>
<proteinExistence type="predicted"/>
<evidence type="ECO:0000256" key="1">
    <source>
        <dbReference type="PROSITE-ProRule" id="PRU00339"/>
    </source>
</evidence>
<dbReference type="PROSITE" id="PS50005">
    <property type="entry name" value="TPR"/>
    <property type="match status" value="1"/>
</dbReference>
<dbReference type="SMART" id="SM00028">
    <property type="entry name" value="TPR"/>
    <property type="match status" value="2"/>
</dbReference>
<gene>
    <name evidence="3" type="ORF">DSM104443_00525</name>
</gene>
<protein>
    <submittedName>
        <fullName evidence="3">Uncharacterized protein</fullName>
    </submittedName>
</protein>
<dbReference type="AlphaFoldDB" id="A0A6M4GQG9"/>
<dbReference type="Pfam" id="PF00515">
    <property type="entry name" value="TPR_1"/>
    <property type="match status" value="1"/>
</dbReference>
<dbReference type="RefSeq" id="WP_171089220.1">
    <property type="nucleotide sequence ID" value="NZ_CP053069.1"/>
</dbReference>
<organism evidence="3 4">
    <name type="scientific">Usitatibacter rugosus</name>
    <dbReference type="NCBI Taxonomy" id="2732067"/>
    <lineage>
        <taxon>Bacteria</taxon>
        <taxon>Pseudomonadati</taxon>
        <taxon>Pseudomonadota</taxon>
        <taxon>Betaproteobacteria</taxon>
        <taxon>Nitrosomonadales</taxon>
        <taxon>Usitatibacteraceae</taxon>
        <taxon>Usitatibacter</taxon>
    </lineage>
</organism>